<evidence type="ECO:0000313" key="1">
    <source>
        <dbReference type="EMBL" id="MBC8538411.1"/>
    </source>
</evidence>
<dbReference type="RefSeq" id="WP_249280178.1">
    <property type="nucleotide sequence ID" value="NZ_JACRSS010000002.1"/>
</dbReference>
<dbReference type="AlphaFoldDB" id="A0A926DHR3"/>
<reference evidence="1" key="1">
    <citation type="submission" date="2020-08" db="EMBL/GenBank/DDBJ databases">
        <title>Genome public.</title>
        <authorList>
            <person name="Liu C."/>
            <person name="Sun Q."/>
        </authorList>
    </citation>
    <scope>NUCLEOTIDE SEQUENCE</scope>
    <source>
        <strain evidence="1">NSJ-63</strain>
    </source>
</reference>
<name>A0A926DHR3_9FIRM</name>
<accession>A0A926DHR3</accession>
<keyword evidence="2" id="KW-1185">Reference proteome</keyword>
<gene>
    <name evidence="1" type="ORF">H8693_05625</name>
</gene>
<dbReference type="Proteomes" id="UP000617951">
    <property type="component" value="Unassembled WGS sequence"/>
</dbReference>
<dbReference type="EMBL" id="JACRSS010000002">
    <property type="protein sequence ID" value="MBC8538411.1"/>
    <property type="molecule type" value="Genomic_DNA"/>
</dbReference>
<organism evidence="1 2">
    <name type="scientific">Guopingia tenuis</name>
    <dbReference type="NCBI Taxonomy" id="2763656"/>
    <lineage>
        <taxon>Bacteria</taxon>
        <taxon>Bacillati</taxon>
        <taxon>Bacillota</taxon>
        <taxon>Clostridia</taxon>
        <taxon>Christensenellales</taxon>
        <taxon>Christensenellaceae</taxon>
        <taxon>Guopingia</taxon>
    </lineage>
</organism>
<protein>
    <submittedName>
        <fullName evidence="1">Uncharacterized protein</fullName>
    </submittedName>
</protein>
<sequence length="78" mass="8016">MPASAGIHMSRPSCLVSLRINAPGGTGGRERWEKYSAGTISADAGTISADAGNSAYPSADGAGAGPEIRYLLPWRPEI</sequence>
<proteinExistence type="predicted"/>
<evidence type="ECO:0000313" key="2">
    <source>
        <dbReference type="Proteomes" id="UP000617951"/>
    </source>
</evidence>
<comment type="caution">
    <text evidence="1">The sequence shown here is derived from an EMBL/GenBank/DDBJ whole genome shotgun (WGS) entry which is preliminary data.</text>
</comment>